<sequence length="116" mass="12654">MTLDSYLLKTDDELYELLGAELLGDGVSLSPEDKDEHRRFGRQWFGNKRRELQRKICHHEKLKGLLGNSTSDLAIDAAAIYETLQNLGEDAVNAAVLAVLVARVGLGAFCANAPAA</sequence>
<dbReference type="EMBL" id="SOCP01000017">
    <property type="protein sequence ID" value="TDV42684.1"/>
    <property type="molecule type" value="Genomic_DNA"/>
</dbReference>
<proteinExistence type="predicted"/>
<name>A0A4R7V219_9PSEU</name>
<protein>
    <submittedName>
        <fullName evidence="1">Uncharacterized protein</fullName>
    </submittedName>
</protein>
<organism evidence="1 2">
    <name type="scientific">Actinophytocola oryzae</name>
    <dbReference type="NCBI Taxonomy" id="502181"/>
    <lineage>
        <taxon>Bacteria</taxon>
        <taxon>Bacillati</taxon>
        <taxon>Actinomycetota</taxon>
        <taxon>Actinomycetes</taxon>
        <taxon>Pseudonocardiales</taxon>
        <taxon>Pseudonocardiaceae</taxon>
    </lineage>
</organism>
<gene>
    <name evidence="1" type="ORF">CLV71_117156</name>
</gene>
<dbReference type="AlphaFoldDB" id="A0A4R7V219"/>
<evidence type="ECO:0000313" key="1">
    <source>
        <dbReference type="EMBL" id="TDV42684.1"/>
    </source>
</evidence>
<comment type="caution">
    <text evidence="1">The sequence shown here is derived from an EMBL/GenBank/DDBJ whole genome shotgun (WGS) entry which is preliminary data.</text>
</comment>
<dbReference type="Proteomes" id="UP000294927">
    <property type="component" value="Unassembled WGS sequence"/>
</dbReference>
<reference evidence="1 2" key="1">
    <citation type="submission" date="2019-03" db="EMBL/GenBank/DDBJ databases">
        <title>Genomic Encyclopedia of Archaeal and Bacterial Type Strains, Phase II (KMG-II): from individual species to whole genera.</title>
        <authorList>
            <person name="Goeker M."/>
        </authorList>
    </citation>
    <scope>NUCLEOTIDE SEQUENCE [LARGE SCALE GENOMIC DNA]</scope>
    <source>
        <strain evidence="1 2">DSM 45499</strain>
    </source>
</reference>
<dbReference type="RefSeq" id="WP_133907278.1">
    <property type="nucleotide sequence ID" value="NZ_SOCP01000017.1"/>
</dbReference>
<dbReference type="OrthoDB" id="4350965at2"/>
<accession>A0A4R7V219</accession>
<evidence type="ECO:0000313" key="2">
    <source>
        <dbReference type="Proteomes" id="UP000294927"/>
    </source>
</evidence>
<keyword evidence="2" id="KW-1185">Reference proteome</keyword>